<evidence type="ECO:0000313" key="2">
    <source>
        <dbReference type="Proteomes" id="UP000693687"/>
    </source>
</evidence>
<accession>A0A8F3IMS7</accession>
<dbReference type="SUPFAM" id="SSF53474">
    <property type="entry name" value="alpha/beta-Hydrolases"/>
    <property type="match status" value="1"/>
</dbReference>
<dbReference type="Proteomes" id="UP000693687">
    <property type="component" value="Segment"/>
</dbReference>
<organism evidence="1 2">
    <name type="scientific">Mycobacterium phage Burton</name>
    <dbReference type="NCBI Taxonomy" id="2836019"/>
    <lineage>
        <taxon>Viruses</taxon>
        <taxon>Duplodnaviria</taxon>
        <taxon>Heunggongvirae</taxon>
        <taxon>Uroviricota</taxon>
        <taxon>Caudoviricetes</taxon>
        <taxon>Fromanvirus</taxon>
        <taxon>Fromanvirus museum</taxon>
    </lineage>
</organism>
<dbReference type="Gene3D" id="1.10.10.1120">
    <property type="entry name" value="Lysin B, C-terminal linker domain"/>
    <property type="match status" value="1"/>
</dbReference>
<sequence length="322" mass="35966">MPLKLGDRNPTVRRWREVMAARFAGYARVHGPLPTDTDEFGPRAEAWQTEYESRTFQPLDGIVSDDDLRALGIPAPEDTRPVLLTVSGTGVPWWIGPDADVARRLGDVYLWRPVGPPYTAQAFPMGPSVANGLTEATRILEEERRRIERYGLSMIGYSQGAIVTSELWEYHIKPVTGRLHWVKDHVRGAVTFGNPMRETGKVWPDPGGQMPSAKSHGIADQLMVDTPDWWRNYAHKGDLYTDCEGDSGEMKTAIYKVVMMSRVFSGPDSILRQLLEIGVNPTFELVALIRAVLDAGLFFIRGTTPHTNYNIDPATGFLRSVT</sequence>
<dbReference type="InterPro" id="IPR041855">
    <property type="entry name" value="Lysin_B_C_ter"/>
</dbReference>
<protein>
    <submittedName>
        <fullName evidence="1">Lysin B</fullName>
    </submittedName>
</protein>
<proteinExistence type="predicted"/>
<dbReference type="Gene3D" id="3.40.50.1820">
    <property type="entry name" value="alpha/beta hydrolase"/>
    <property type="match status" value="1"/>
</dbReference>
<gene>
    <name evidence="1" type="primary">10</name>
    <name evidence="1" type="ORF">SEA_BURTON_10</name>
</gene>
<reference evidence="1" key="1">
    <citation type="submission" date="2021-03" db="EMBL/GenBank/DDBJ databases">
        <authorList>
            <person name="Ayuk M.A."/>
            <person name="Robinson C.J."/>
            <person name="Anderson W.A."/>
            <person name="Gugssa A."/>
            <person name="Somiranjan G."/>
            <person name="Allen-Mcfarlane R.F."/>
            <person name="Moore M."/>
            <person name="Davis A."/>
            <person name="Oduguwa K."/>
            <person name="Anike A.C."/>
            <person name="Hodgson K."/>
            <person name="Anozie O.M."/>
            <person name="Anyia G."/>
            <person name="Belai M.H."/>
            <person name="Britford J.S."/>
            <person name="Brown T.M."/>
            <person name="Bushrod L.M."/>
            <person name="Cason K.M."/>
            <person name="Clark A.S."/>
            <person name="Clay C.B."/>
            <person name="Dykes K.M."/>
            <person name="Gary T.D."/>
            <person name="Graham K.R."/>
            <person name="Green I.M."/>
            <person name="Hill I.C."/>
            <person name="Jarmon D.A."/>
            <person name="Mason C.D."/>
            <person name="Mongo I."/>
            <person name="Sims A.M."/>
            <person name="Tailey I.L."/>
            <person name="Tate L."/>
            <person name="Toingar J.A."/>
            <person name="Townsend M."/>
            <person name="Young J.A."/>
            <person name="Le K.B."/>
            <person name="Garlena R.A."/>
            <person name="Russell D.A."/>
            <person name="Jacobs-Sera D."/>
            <person name="Hatfull G.F."/>
        </authorList>
    </citation>
    <scope>NUCLEOTIDE SEQUENCE</scope>
</reference>
<dbReference type="InterPro" id="IPR029058">
    <property type="entry name" value="AB_hydrolase_fold"/>
</dbReference>
<dbReference type="EMBL" id="MW712732">
    <property type="protein sequence ID" value="QWY81025.1"/>
    <property type="molecule type" value="Genomic_DNA"/>
</dbReference>
<name>A0A8F3IMS7_9CAUD</name>
<evidence type="ECO:0000313" key="1">
    <source>
        <dbReference type="EMBL" id="QWY81025.1"/>
    </source>
</evidence>